<dbReference type="InterPro" id="IPR002645">
    <property type="entry name" value="STAS_dom"/>
</dbReference>
<evidence type="ECO:0000313" key="2">
    <source>
        <dbReference type="EMBL" id="GFO94162.1"/>
    </source>
</evidence>
<evidence type="ECO:0000259" key="1">
    <source>
        <dbReference type="PROSITE" id="PS50801"/>
    </source>
</evidence>
<accession>A0AAI9K2U5</accession>
<reference evidence="2" key="1">
    <citation type="submission" date="2020-06" db="EMBL/GenBank/DDBJ databases">
        <title>Characterization of fructooligosaccharide metabolism and fructooligosaccharide-degrading enzymes in human commensal butyrate producers.</title>
        <authorList>
            <person name="Tanno H."/>
            <person name="Fujii T."/>
            <person name="Hirano K."/>
            <person name="Maeno S."/>
            <person name="Tonozuka T."/>
            <person name="Sakamoto M."/>
            <person name="Ohkuma M."/>
            <person name="Tochio T."/>
            <person name="Endo A."/>
        </authorList>
    </citation>
    <scope>NUCLEOTIDE SEQUENCE</scope>
    <source>
        <strain evidence="2">JCM 31265</strain>
    </source>
</reference>
<sequence>MNIYEKMGDTIIVYMPREVDDYAAVKMTAGMDGVFAEEVVRHAIFDFGRTTFMDSSGIGLITRRYRQLHDRGGSVGVINVNARMDRILLMSGIYRIATRLDSGVRDEAEDWTDKI</sequence>
<dbReference type="EMBL" id="BLYL01000005">
    <property type="protein sequence ID" value="GFO94162.1"/>
    <property type="molecule type" value="Genomic_DNA"/>
</dbReference>
<name>A0AAI9K2U5_9FIRM</name>
<dbReference type="SUPFAM" id="SSF52091">
    <property type="entry name" value="SpoIIaa-like"/>
    <property type="match status" value="1"/>
</dbReference>
<dbReference type="Pfam" id="PF01740">
    <property type="entry name" value="STAS"/>
    <property type="match status" value="1"/>
</dbReference>
<dbReference type="InterPro" id="IPR036513">
    <property type="entry name" value="STAS_dom_sf"/>
</dbReference>
<organism evidence="2 3">
    <name type="scientific">Coprococcus eutactus</name>
    <dbReference type="NCBI Taxonomy" id="33043"/>
    <lineage>
        <taxon>Bacteria</taxon>
        <taxon>Bacillati</taxon>
        <taxon>Bacillota</taxon>
        <taxon>Clostridia</taxon>
        <taxon>Lachnospirales</taxon>
        <taxon>Lachnospiraceae</taxon>
        <taxon>Coprococcus</taxon>
    </lineage>
</organism>
<dbReference type="Gene3D" id="3.30.750.24">
    <property type="entry name" value="STAS domain"/>
    <property type="match status" value="1"/>
</dbReference>
<proteinExistence type="predicted"/>
<gene>
    <name evidence="2" type="primary">spoIIAA</name>
    <name evidence="2" type="ORF">COEU31_12080</name>
</gene>
<dbReference type="CDD" id="cd07043">
    <property type="entry name" value="STAS_anti-anti-sigma_factors"/>
    <property type="match status" value="1"/>
</dbReference>
<evidence type="ECO:0000313" key="3">
    <source>
        <dbReference type="Proteomes" id="UP000660047"/>
    </source>
</evidence>
<protein>
    <submittedName>
        <fullName evidence="2">Anti-sigma F factor antagonist</fullName>
    </submittedName>
</protein>
<dbReference type="PROSITE" id="PS50801">
    <property type="entry name" value="STAS"/>
    <property type="match status" value="1"/>
</dbReference>
<dbReference type="Proteomes" id="UP000660047">
    <property type="component" value="Unassembled WGS sequence"/>
</dbReference>
<dbReference type="AlphaFoldDB" id="A0AAI9K2U5"/>
<feature type="domain" description="STAS" evidence="1">
    <location>
        <begin position="1"/>
        <end position="115"/>
    </location>
</feature>
<dbReference type="RefSeq" id="WP_055223912.1">
    <property type="nucleotide sequence ID" value="NZ_BLYL01000005.1"/>
</dbReference>
<comment type="caution">
    <text evidence="2">The sequence shown here is derived from an EMBL/GenBank/DDBJ whole genome shotgun (WGS) entry which is preliminary data.</text>
</comment>